<proteinExistence type="predicted"/>
<dbReference type="PANTHER" id="PTHR46082:SF6">
    <property type="entry name" value="AAA+ ATPASE DOMAIN-CONTAINING PROTEIN-RELATED"/>
    <property type="match status" value="1"/>
</dbReference>
<dbReference type="Pfam" id="PF25000">
    <property type="entry name" value="DUF7779"/>
    <property type="match status" value="1"/>
</dbReference>
<dbReference type="Gene3D" id="1.25.40.10">
    <property type="entry name" value="Tetratricopeptide repeat domain"/>
    <property type="match status" value="2"/>
</dbReference>
<dbReference type="PANTHER" id="PTHR46082">
    <property type="entry name" value="ATP/GTP-BINDING PROTEIN-RELATED"/>
    <property type="match status" value="1"/>
</dbReference>
<name>A0A7C9MY34_9ACTN</name>
<dbReference type="RefSeq" id="WP_161477639.1">
    <property type="nucleotide sequence ID" value="NZ_WXEW01000001.1"/>
</dbReference>
<dbReference type="InterPro" id="IPR053137">
    <property type="entry name" value="NLR-like"/>
</dbReference>
<dbReference type="InterPro" id="IPR012349">
    <property type="entry name" value="Split_barrel_FMN-bd"/>
</dbReference>
<dbReference type="EMBL" id="WXEW01000001">
    <property type="protein sequence ID" value="NAS20089.1"/>
    <property type="molecule type" value="Genomic_DNA"/>
</dbReference>
<gene>
    <name evidence="2" type="ORF">GT755_00130</name>
</gene>
<reference evidence="2 3" key="1">
    <citation type="submission" date="2020-01" db="EMBL/GenBank/DDBJ databases">
        <title>Herbidospora sp. NEAU-GS84 nov., a novel actinomycete isolated from soil.</title>
        <authorList>
            <person name="Han L."/>
        </authorList>
    </citation>
    <scope>NUCLEOTIDE SEQUENCE [LARGE SCALE GENOMIC DNA]</scope>
    <source>
        <strain evidence="2 3">NEAU-GS84</strain>
    </source>
</reference>
<sequence>MTINQNHQVMSRPPLPAAAMVSGPPPGVGGLVGLPRLPAVVFAGRQDALERVHAALADQGSDAAGAVITQTAVHGLGGIGKSELALQYAAAHRAAYRLVWWIDADSRAQIQTGLAALTRALCAGTHSVAAFQATTEEAAAWAMSWLSLRTGWLLIFDNVEQVDDLQPYLSRLNGGSVLITSRRDIGWSTFGCIPIDLDVLDSTAATAVLVALIGLASPSPSEMAELAALAEEVGFLPLALGQSAAYIARTPGMTVPAYRHLLHTAPARAHAASPAGQQGQAVVAQVWTLTRRRIADLDPLAPHLLALLACYAPDQLPITVLHRLPDTDELQIGQALGLLASYSMITISKERDALSVHRLVQAVTLAELPEEERQAVLGQAADLLTAALPQDQEAIGSWPIYRRLLAHARAALPPRSEAMDQMIAYLNASGDYTTVKILQHQRYQAQLDHHGPEHPDTLLAQASLAYYTRQAGDAAAARDQLAALLPIHERVLGAEHPETLTNRANLAYLLGSEGDAAGARDQYAALLPIRERVQGAEHPATLTTRANLARWTGQAGDPAGARDQYAALLPIRERVSGAEHPATLISLHNLASWSGEAGDPAGARDQYAALLPIRERVSGAEHPTTLDTQHNLAHWSGVAGDAAGARDQLAVLLPIRVRVQGVEHPSTLDTLHELARWSGEAGDPAGARDQLAVLLPIRERVQGAEHSRTLAARHELARWSGRAGDPAGARDQYAALVPIRERVLGAEHPDTLSARHELAYWTQGCQEDPLTGADVVAFVTYGKVKLANLRTRPRLAVSVRSGWRWVTLEGTAEIIGPDDPHPVFDADGRRLLLREIYVAAGGTHDDWDEYDTVMAAERRAAVLVRPERIYGNT</sequence>
<dbReference type="Pfam" id="PF13424">
    <property type="entry name" value="TPR_12"/>
    <property type="match status" value="1"/>
</dbReference>
<dbReference type="SUPFAM" id="SSF50475">
    <property type="entry name" value="FMN-binding split barrel"/>
    <property type="match status" value="1"/>
</dbReference>
<dbReference type="SUPFAM" id="SSF48452">
    <property type="entry name" value="TPR-like"/>
    <property type="match status" value="2"/>
</dbReference>
<evidence type="ECO:0000259" key="1">
    <source>
        <dbReference type="Pfam" id="PF25000"/>
    </source>
</evidence>
<dbReference type="InterPro" id="IPR056681">
    <property type="entry name" value="DUF7779"/>
</dbReference>
<dbReference type="SUPFAM" id="SSF52540">
    <property type="entry name" value="P-loop containing nucleoside triphosphate hydrolases"/>
    <property type="match status" value="1"/>
</dbReference>
<protein>
    <submittedName>
        <fullName evidence="2">Tetratricopeptide repeat protein</fullName>
    </submittedName>
</protein>
<dbReference type="AlphaFoldDB" id="A0A7C9MY34"/>
<keyword evidence="3" id="KW-1185">Reference proteome</keyword>
<dbReference type="Proteomes" id="UP000479526">
    <property type="component" value="Unassembled WGS sequence"/>
</dbReference>
<feature type="domain" description="DUF7779" evidence="1">
    <location>
        <begin position="294"/>
        <end position="372"/>
    </location>
</feature>
<dbReference type="Gene3D" id="3.40.50.300">
    <property type="entry name" value="P-loop containing nucleotide triphosphate hydrolases"/>
    <property type="match status" value="1"/>
</dbReference>
<dbReference type="Gene3D" id="2.30.110.10">
    <property type="entry name" value="Electron Transport, Fmn-binding Protein, Chain A"/>
    <property type="match status" value="1"/>
</dbReference>
<evidence type="ECO:0000313" key="3">
    <source>
        <dbReference type="Proteomes" id="UP000479526"/>
    </source>
</evidence>
<dbReference type="InterPro" id="IPR027417">
    <property type="entry name" value="P-loop_NTPase"/>
</dbReference>
<dbReference type="Pfam" id="PF13374">
    <property type="entry name" value="TPR_10"/>
    <property type="match status" value="4"/>
</dbReference>
<organism evidence="2 3">
    <name type="scientific">Herbidospora solisilvae</name>
    <dbReference type="NCBI Taxonomy" id="2696284"/>
    <lineage>
        <taxon>Bacteria</taxon>
        <taxon>Bacillati</taxon>
        <taxon>Actinomycetota</taxon>
        <taxon>Actinomycetes</taxon>
        <taxon>Streptosporangiales</taxon>
        <taxon>Streptosporangiaceae</taxon>
        <taxon>Herbidospora</taxon>
    </lineage>
</organism>
<accession>A0A7C9MY34</accession>
<evidence type="ECO:0000313" key="2">
    <source>
        <dbReference type="EMBL" id="NAS20089.1"/>
    </source>
</evidence>
<comment type="caution">
    <text evidence="2">The sequence shown here is derived from an EMBL/GenBank/DDBJ whole genome shotgun (WGS) entry which is preliminary data.</text>
</comment>
<dbReference type="InterPro" id="IPR011990">
    <property type="entry name" value="TPR-like_helical_dom_sf"/>
</dbReference>